<name>A0ABQ1VU13_9BACT</name>
<dbReference type="InterPro" id="IPR018723">
    <property type="entry name" value="DUF2254_membrane"/>
</dbReference>
<gene>
    <name evidence="2" type="ORF">GCM10011323_00150</name>
</gene>
<keyword evidence="3" id="KW-1185">Reference proteome</keyword>
<feature type="transmembrane region" description="Helical" evidence="1">
    <location>
        <begin position="72"/>
        <end position="96"/>
    </location>
</feature>
<keyword evidence="1" id="KW-1133">Transmembrane helix</keyword>
<evidence type="ECO:0008006" key="4">
    <source>
        <dbReference type="Google" id="ProtNLM"/>
    </source>
</evidence>
<dbReference type="Pfam" id="PF10011">
    <property type="entry name" value="DUF2254"/>
    <property type="match status" value="1"/>
</dbReference>
<proteinExistence type="predicted"/>
<reference evidence="3" key="1">
    <citation type="journal article" date="2019" name="Int. J. Syst. Evol. Microbiol.">
        <title>The Global Catalogue of Microorganisms (GCM) 10K type strain sequencing project: providing services to taxonomists for standard genome sequencing and annotation.</title>
        <authorList>
            <consortium name="The Broad Institute Genomics Platform"/>
            <consortium name="The Broad Institute Genome Sequencing Center for Infectious Disease"/>
            <person name="Wu L."/>
            <person name="Ma J."/>
        </authorList>
    </citation>
    <scope>NUCLEOTIDE SEQUENCE [LARGE SCALE GENOMIC DNA]</scope>
    <source>
        <strain evidence="3">CGMCC 1.12749</strain>
    </source>
</reference>
<keyword evidence="1" id="KW-0472">Membrane</keyword>
<comment type="caution">
    <text evidence="2">The sequence shown here is derived from an EMBL/GenBank/DDBJ whole genome shotgun (WGS) entry which is preliminary data.</text>
</comment>
<evidence type="ECO:0000313" key="3">
    <source>
        <dbReference type="Proteomes" id="UP000634043"/>
    </source>
</evidence>
<protein>
    <recommendedName>
        <fullName evidence="4">DUF2254 domain-containing protein</fullName>
    </recommendedName>
</protein>
<feature type="transmembrane region" description="Helical" evidence="1">
    <location>
        <begin position="150"/>
        <end position="170"/>
    </location>
</feature>
<feature type="transmembrane region" description="Helical" evidence="1">
    <location>
        <begin position="120"/>
        <end position="138"/>
    </location>
</feature>
<organism evidence="2 3">
    <name type="scientific">Pontibacter amylolyticus</name>
    <dbReference type="NCBI Taxonomy" id="1424080"/>
    <lineage>
        <taxon>Bacteria</taxon>
        <taxon>Pseudomonadati</taxon>
        <taxon>Bacteroidota</taxon>
        <taxon>Cytophagia</taxon>
        <taxon>Cytophagales</taxon>
        <taxon>Hymenobacteraceae</taxon>
        <taxon>Pontibacter</taxon>
    </lineage>
</organism>
<keyword evidence="1" id="KW-0812">Transmembrane</keyword>
<feature type="transmembrane region" description="Helical" evidence="1">
    <location>
        <begin position="20"/>
        <end position="46"/>
    </location>
</feature>
<accession>A0ABQ1VU13</accession>
<evidence type="ECO:0000256" key="1">
    <source>
        <dbReference type="SAM" id="Phobius"/>
    </source>
</evidence>
<evidence type="ECO:0000313" key="2">
    <source>
        <dbReference type="EMBL" id="GGF98981.1"/>
    </source>
</evidence>
<dbReference type="EMBL" id="BMFP01000001">
    <property type="protein sequence ID" value="GGF98981.1"/>
    <property type="molecule type" value="Genomic_DNA"/>
</dbReference>
<sequence length="450" mass="50664">MITPHFMKRIISRLKLVIQFIYASIGFYPTLISLLFFGIAVLMIYFETRGISKALEDELPFFIISHGETANMILSSIATGVFSLIVFSFTMVMLVLNQASANFSPRVIPGLITSKSNQKVLGLFLGTLIYTLVVMVNVRSEHYDTDLPGLAVFMAMCFTILCLAFFVYFIHSISTAIQIGSILESIYKLTLHKLRQELEQDEGKELPALFDNAKWQLLDSSHSGYMQKVDKNAVIELCREHDVVLEFLQPLGHFVIKGLPFARVAGQLKDKDAFCDELNTQVSYYQEELAEINYLYGFKQITESAVKALSPGINDPGTAIKAIDYLTDLLIVRMRLTDEKIFHDKEDVLRLRLDEVSYPELLNQCLGPIRVYGRKDPVIVLRLLNLLKNLCLTAIAHPERLGPIASEALLIVADADDSVQNLGDREKINHMIDALNNSNLLPRSLPKLSL</sequence>
<dbReference type="Proteomes" id="UP000634043">
    <property type="component" value="Unassembled WGS sequence"/>
</dbReference>